<reference evidence="2 3" key="1">
    <citation type="journal article" date="2024" name="Nat. Commun.">
        <title>Phylogenomics reveals the evolutionary origins of lichenization in chlorophyte algae.</title>
        <authorList>
            <person name="Puginier C."/>
            <person name="Libourel C."/>
            <person name="Otte J."/>
            <person name="Skaloud P."/>
            <person name="Haon M."/>
            <person name="Grisel S."/>
            <person name="Petersen M."/>
            <person name="Berrin J.G."/>
            <person name="Delaux P.M."/>
            <person name="Dal Grande F."/>
            <person name="Keller J."/>
        </authorList>
    </citation>
    <scope>NUCLEOTIDE SEQUENCE [LARGE SCALE GENOMIC DNA]</scope>
    <source>
        <strain evidence="2 3">SAG 2145</strain>
    </source>
</reference>
<feature type="region of interest" description="Disordered" evidence="1">
    <location>
        <begin position="196"/>
        <end position="254"/>
    </location>
</feature>
<feature type="compositionally biased region" description="Polar residues" evidence="1">
    <location>
        <begin position="214"/>
        <end position="247"/>
    </location>
</feature>
<comment type="caution">
    <text evidence="2">The sequence shown here is derived from an EMBL/GenBank/DDBJ whole genome shotgun (WGS) entry which is preliminary data.</text>
</comment>
<sequence>MSGYSDAYSTHTGAAPYSSTPTASGVPSGTAPAQRGTYGDQAMSKTSRIATNLSHQAEQLKQKFGGPYQTTVTNHVAGQPYASTQYVAQPQHKPGIMDRAKQGIVGGINYSQQGLGYVAAKTHRPGMAQTTMTAPTQGGLGHNTAMPAAGQYSSQTTGYTSNVQNTGVPASGHYTNQTIMPSSGYGTTGMSGVGQNTGSQYTSQQTAGAPVGGYNTTGTSGFGQNTGTHVPGGQYSSQQVPSIQDSGYSGAGTAAHPGSGYNPWPSSAAGAASSMPGAMGYTAPGSTVSDSVTSSTQPSAGNHPGAQTTNQYGNAGSAYAQNQPGSGSGFDGPSSTAAGTAYPSGVAAIPASGQDTSYQQSGYTGPSTAGGPGFQPNTTSAQSGYSTSSAVGGSGYPSSTSGSQMPSQSASYQQPGYSNSNTAAGYQPNTIGSQLSGQTVSHQQLGYTNSNTAGGYQSNTNNSQMPGQAAGYQQPGSNPAAAEAAYSNSRFQGSSTNTSGQGYAAHTAGSPGSAHTSSPIGNQYGSNEAGSQGQLYNPSGAGISGGFSNLNLGSQTGVQGMTGMGASGTGYAPQTAGVTQSVGGPQAGFGGQPGIGDHTGYRNETGVQPTGGVVTVTSHTASPLVTNPVPGRLGENTPVFNEPASILPGSSYNAPGNTTADNVGIVPTSNAYGNGSSAEPRRNFPAPVEL</sequence>
<feature type="region of interest" description="Disordered" evidence="1">
    <location>
        <begin position="351"/>
        <end position="537"/>
    </location>
</feature>
<feature type="compositionally biased region" description="Polar residues" evidence="1">
    <location>
        <begin position="297"/>
        <end position="323"/>
    </location>
</feature>
<feature type="compositionally biased region" description="Low complexity" evidence="1">
    <location>
        <begin position="396"/>
        <end position="411"/>
    </location>
</feature>
<evidence type="ECO:0000256" key="1">
    <source>
        <dbReference type="SAM" id="MobiDB-lite"/>
    </source>
</evidence>
<feature type="compositionally biased region" description="Polar residues" evidence="1">
    <location>
        <begin position="513"/>
        <end position="537"/>
    </location>
</feature>
<feature type="compositionally biased region" description="Gly residues" evidence="1">
    <location>
        <begin position="585"/>
        <end position="594"/>
    </location>
</feature>
<proteinExistence type="predicted"/>
<feature type="region of interest" description="Disordered" evidence="1">
    <location>
        <begin position="1"/>
        <end position="43"/>
    </location>
</feature>
<dbReference type="AlphaFoldDB" id="A0AAW1RI97"/>
<dbReference type="Proteomes" id="UP001438707">
    <property type="component" value="Unassembled WGS sequence"/>
</dbReference>
<dbReference type="EMBL" id="JALJOS010000011">
    <property type="protein sequence ID" value="KAK9833210.1"/>
    <property type="molecule type" value="Genomic_DNA"/>
</dbReference>
<feature type="region of interest" description="Disordered" evidence="1">
    <location>
        <begin position="658"/>
        <end position="690"/>
    </location>
</feature>
<evidence type="ECO:0000313" key="3">
    <source>
        <dbReference type="Proteomes" id="UP001438707"/>
    </source>
</evidence>
<feature type="compositionally biased region" description="Polar residues" evidence="1">
    <location>
        <begin position="196"/>
        <end position="207"/>
    </location>
</feature>
<feature type="compositionally biased region" description="Polar residues" evidence="1">
    <location>
        <begin position="412"/>
        <end position="466"/>
    </location>
</feature>
<organism evidence="2 3">
    <name type="scientific">Apatococcus lobatus</name>
    <dbReference type="NCBI Taxonomy" id="904363"/>
    <lineage>
        <taxon>Eukaryota</taxon>
        <taxon>Viridiplantae</taxon>
        <taxon>Chlorophyta</taxon>
        <taxon>core chlorophytes</taxon>
        <taxon>Trebouxiophyceae</taxon>
        <taxon>Chlorellales</taxon>
        <taxon>Chlorellaceae</taxon>
        <taxon>Apatococcus</taxon>
    </lineage>
</organism>
<feature type="region of interest" description="Disordered" evidence="1">
    <location>
        <begin position="576"/>
        <end position="614"/>
    </location>
</feature>
<evidence type="ECO:0000313" key="2">
    <source>
        <dbReference type="EMBL" id="KAK9833210.1"/>
    </source>
</evidence>
<feature type="compositionally biased region" description="Low complexity" evidence="1">
    <location>
        <begin position="285"/>
        <end position="296"/>
    </location>
</feature>
<feature type="compositionally biased region" description="Low complexity" evidence="1">
    <location>
        <begin position="605"/>
        <end position="614"/>
    </location>
</feature>
<feature type="compositionally biased region" description="Polar residues" evidence="1">
    <location>
        <begin position="7"/>
        <end position="27"/>
    </location>
</feature>
<protein>
    <submittedName>
        <fullName evidence="2">Uncharacterized protein</fullName>
    </submittedName>
</protein>
<feature type="compositionally biased region" description="Polar residues" evidence="1">
    <location>
        <begin position="353"/>
        <end position="367"/>
    </location>
</feature>
<gene>
    <name evidence="2" type="ORF">WJX74_010533</name>
</gene>
<feature type="region of interest" description="Disordered" evidence="1">
    <location>
        <begin position="285"/>
        <end position="337"/>
    </location>
</feature>
<name>A0AAW1RI97_9CHLO</name>
<feature type="compositionally biased region" description="Polar residues" evidence="1">
    <location>
        <begin position="375"/>
        <end position="391"/>
    </location>
</feature>
<feature type="compositionally biased region" description="Polar residues" evidence="1">
    <location>
        <begin position="658"/>
        <end position="677"/>
    </location>
</feature>
<feature type="compositionally biased region" description="Polar residues" evidence="1">
    <location>
        <begin position="486"/>
        <end position="501"/>
    </location>
</feature>
<keyword evidence="3" id="KW-1185">Reference proteome</keyword>
<accession>A0AAW1RI97</accession>